<dbReference type="Proteomes" id="UP000478090">
    <property type="component" value="Unassembled WGS sequence"/>
</dbReference>
<keyword evidence="2" id="KW-1185">Reference proteome</keyword>
<reference evidence="1 2" key="1">
    <citation type="submission" date="2019-12" db="EMBL/GenBank/DDBJ databases">
        <title>Novel species isolated from a subtropical stream in China.</title>
        <authorList>
            <person name="Lu H."/>
        </authorList>
    </citation>
    <scope>NUCLEOTIDE SEQUENCE [LARGE SCALE GENOMIC DNA]</scope>
    <source>
        <strain evidence="1 2">CY13W</strain>
    </source>
</reference>
<accession>A0ABW9VST6</accession>
<evidence type="ECO:0000313" key="2">
    <source>
        <dbReference type="Proteomes" id="UP000478090"/>
    </source>
</evidence>
<comment type="caution">
    <text evidence="1">The sequence shown here is derived from an EMBL/GenBank/DDBJ whole genome shotgun (WGS) entry which is preliminary data.</text>
</comment>
<dbReference type="EMBL" id="WWCM01000036">
    <property type="protein sequence ID" value="MYM42145.1"/>
    <property type="molecule type" value="Genomic_DNA"/>
</dbReference>
<protein>
    <submittedName>
        <fullName evidence="1">Uncharacterized protein</fullName>
    </submittedName>
</protein>
<name>A0ABW9VST6_9BURK</name>
<organism evidence="1 2">
    <name type="scientific">Duganella qianjiadongensis</name>
    <dbReference type="NCBI Taxonomy" id="2692176"/>
    <lineage>
        <taxon>Bacteria</taxon>
        <taxon>Pseudomonadati</taxon>
        <taxon>Pseudomonadota</taxon>
        <taxon>Betaproteobacteria</taxon>
        <taxon>Burkholderiales</taxon>
        <taxon>Oxalobacteraceae</taxon>
        <taxon>Telluria group</taxon>
        <taxon>Duganella</taxon>
    </lineage>
</organism>
<proteinExistence type="predicted"/>
<sequence length="78" mass="8639">MLSSLNELVPGGVSRNGVSARQLFLAIRRFLMTIAELDIEQKAIPLDLWTECNQYALIAEAAAVASSEKKHRKLKVTL</sequence>
<gene>
    <name evidence="1" type="ORF">GTP27_22865</name>
</gene>
<evidence type="ECO:0000313" key="1">
    <source>
        <dbReference type="EMBL" id="MYM42145.1"/>
    </source>
</evidence>